<organism evidence="1 2">
    <name type="scientific">Arsenicicoccus piscis</name>
    <dbReference type="NCBI Taxonomy" id="673954"/>
    <lineage>
        <taxon>Bacteria</taxon>
        <taxon>Bacillati</taxon>
        <taxon>Actinomycetota</taxon>
        <taxon>Actinomycetes</taxon>
        <taxon>Micrococcales</taxon>
        <taxon>Intrasporangiaceae</taxon>
        <taxon>Arsenicicoccus</taxon>
    </lineage>
</organism>
<reference evidence="2" key="1">
    <citation type="journal article" date="2019" name="Int. J. Syst. Evol. Microbiol.">
        <title>The Global Catalogue of Microorganisms (GCM) 10K type strain sequencing project: providing services to taxonomists for standard genome sequencing and annotation.</title>
        <authorList>
            <consortium name="The Broad Institute Genomics Platform"/>
            <consortium name="The Broad Institute Genome Sequencing Center for Infectious Disease"/>
            <person name="Wu L."/>
            <person name="Ma J."/>
        </authorList>
    </citation>
    <scope>NUCLEOTIDE SEQUENCE [LARGE SCALE GENOMIC DNA]</scope>
    <source>
        <strain evidence="2">NBRC 105830</strain>
    </source>
</reference>
<keyword evidence="2" id="KW-1185">Reference proteome</keyword>
<dbReference type="RefSeq" id="WP_241443975.1">
    <property type="nucleotide sequence ID" value="NZ_BSUJ01000001.1"/>
</dbReference>
<accession>A0ABQ6HQM9</accession>
<dbReference type="Proteomes" id="UP001157109">
    <property type="component" value="Unassembled WGS sequence"/>
</dbReference>
<protein>
    <recommendedName>
        <fullName evidence="3">Bacterial Pleckstrin homology domain-containing protein</fullName>
    </recommendedName>
</protein>
<evidence type="ECO:0000313" key="2">
    <source>
        <dbReference type="Proteomes" id="UP001157109"/>
    </source>
</evidence>
<gene>
    <name evidence="1" type="ORF">GCM10025862_27920</name>
</gene>
<name>A0ABQ6HQM9_9MICO</name>
<evidence type="ECO:0000313" key="1">
    <source>
        <dbReference type="EMBL" id="GMA20771.1"/>
    </source>
</evidence>
<dbReference type="EMBL" id="BSUJ01000001">
    <property type="protein sequence ID" value="GMA20771.1"/>
    <property type="molecule type" value="Genomic_DNA"/>
</dbReference>
<sequence>MSNNRVSITGDTLVIEPVGLDKLWSFTRRLKLPLAHVRGATFDPGMRDEPKGWRGPGLGLPGKLAGTFHADGGRQFWNISGYERAIVITLDPSQRYDKVVITVDDPQQVAATINAVVGARRS</sequence>
<proteinExistence type="predicted"/>
<evidence type="ECO:0008006" key="3">
    <source>
        <dbReference type="Google" id="ProtNLM"/>
    </source>
</evidence>
<comment type="caution">
    <text evidence="1">The sequence shown here is derived from an EMBL/GenBank/DDBJ whole genome shotgun (WGS) entry which is preliminary data.</text>
</comment>